<reference evidence="3" key="1">
    <citation type="submission" date="2017-04" db="EMBL/GenBank/DDBJ databases">
        <authorList>
            <person name="Varghese N."/>
            <person name="Submissions S."/>
        </authorList>
    </citation>
    <scope>NUCLEOTIDE SEQUENCE [LARGE SCALE GENOMIC DNA]</scope>
    <source>
        <strain evidence="3">DSM 16537</strain>
    </source>
</reference>
<evidence type="ECO:0000259" key="1">
    <source>
        <dbReference type="Pfam" id="PF01850"/>
    </source>
</evidence>
<dbReference type="RefSeq" id="WP_084120298.1">
    <property type="nucleotide sequence ID" value="NZ_LT838813.1"/>
</dbReference>
<dbReference type="STRING" id="758820.SAMN00777080_2063"/>
<dbReference type="InterPro" id="IPR002716">
    <property type="entry name" value="PIN_dom"/>
</dbReference>
<dbReference type="CDD" id="cd09874">
    <property type="entry name" value="PIN_MT3492-like"/>
    <property type="match status" value="1"/>
</dbReference>
<dbReference type="InterPro" id="IPR029060">
    <property type="entry name" value="PIN-like_dom_sf"/>
</dbReference>
<organism evidence="2 3">
    <name type="scientific">Aquiflexum balticum DSM 16537</name>
    <dbReference type="NCBI Taxonomy" id="758820"/>
    <lineage>
        <taxon>Bacteria</taxon>
        <taxon>Pseudomonadati</taxon>
        <taxon>Bacteroidota</taxon>
        <taxon>Cytophagia</taxon>
        <taxon>Cytophagales</taxon>
        <taxon>Cyclobacteriaceae</taxon>
        <taxon>Aquiflexum</taxon>
    </lineage>
</organism>
<dbReference type="SUPFAM" id="SSF88723">
    <property type="entry name" value="PIN domain-like"/>
    <property type="match status" value="1"/>
</dbReference>
<keyword evidence="3" id="KW-1185">Reference proteome</keyword>
<evidence type="ECO:0000313" key="2">
    <source>
        <dbReference type="EMBL" id="SMD43471.1"/>
    </source>
</evidence>
<dbReference type="EMBL" id="LT838813">
    <property type="protein sequence ID" value="SMD43471.1"/>
    <property type="molecule type" value="Genomic_DNA"/>
</dbReference>
<dbReference type="Gene3D" id="3.40.50.1010">
    <property type="entry name" value="5'-nuclease"/>
    <property type="match status" value="1"/>
</dbReference>
<sequence>MGLEKSSFKGKFFIDTAPLIYFIEGNEKYQEVLDRFFKSNQQGLSILYSSALTLTELLVHPMKLNREDLVQKYELILTQSQYFELIPLDVEIAKLASKLRVKYGLKTPDAIQIGTSIQVGCDFFLTNDLGLRKVTEAKVIIMDNLHKLEK</sequence>
<accession>A0A1W2H3J8</accession>
<gene>
    <name evidence="2" type="ORF">SAMN00777080_2063</name>
</gene>
<feature type="domain" description="PIN" evidence="1">
    <location>
        <begin position="13"/>
        <end position="135"/>
    </location>
</feature>
<dbReference type="Proteomes" id="UP000192333">
    <property type="component" value="Chromosome I"/>
</dbReference>
<dbReference type="OrthoDB" id="8907463at2"/>
<dbReference type="AlphaFoldDB" id="A0A1W2H3J8"/>
<proteinExistence type="predicted"/>
<protein>
    <submittedName>
        <fullName evidence="2">Predicted nucleic acid-binding protein, contains PIN domain</fullName>
    </submittedName>
</protein>
<name>A0A1W2H3J8_9BACT</name>
<dbReference type="Pfam" id="PF01850">
    <property type="entry name" value="PIN"/>
    <property type="match status" value="1"/>
</dbReference>
<evidence type="ECO:0000313" key="3">
    <source>
        <dbReference type="Proteomes" id="UP000192333"/>
    </source>
</evidence>